<feature type="transmembrane region" description="Helical" evidence="2">
    <location>
        <begin position="120"/>
        <end position="144"/>
    </location>
</feature>
<feature type="transmembrane region" description="Helical" evidence="2">
    <location>
        <begin position="284"/>
        <end position="306"/>
    </location>
</feature>
<accession>A0ABN3AX87</accession>
<feature type="transmembrane region" description="Helical" evidence="2">
    <location>
        <begin position="390"/>
        <end position="415"/>
    </location>
</feature>
<feature type="transmembrane region" description="Helical" evidence="2">
    <location>
        <begin position="164"/>
        <end position="185"/>
    </location>
</feature>
<feature type="compositionally biased region" description="Low complexity" evidence="1">
    <location>
        <begin position="43"/>
        <end position="62"/>
    </location>
</feature>
<feature type="compositionally biased region" description="Pro residues" evidence="1">
    <location>
        <begin position="32"/>
        <end position="42"/>
    </location>
</feature>
<feature type="transmembrane region" description="Helical" evidence="2">
    <location>
        <begin position="192"/>
        <end position="212"/>
    </location>
</feature>
<reference evidence="3 4" key="1">
    <citation type="journal article" date="2019" name="Int. J. Syst. Evol. Microbiol.">
        <title>The Global Catalogue of Microorganisms (GCM) 10K type strain sequencing project: providing services to taxonomists for standard genome sequencing and annotation.</title>
        <authorList>
            <consortium name="The Broad Institute Genomics Platform"/>
            <consortium name="The Broad Institute Genome Sequencing Center for Infectious Disease"/>
            <person name="Wu L."/>
            <person name="Ma J."/>
        </authorList>
    </citation>
    <scope>NUCLEOTIDE SEQUENCE [LARGE SCALE GENOMIC DNA]</scope>
    <source>
        <strain evidence="3 4">JCM 16026</strain>
    </source>
</reference>
<keyword evidence="2" id="KW-0812">Transmembrane</keyword>
<feature type="transmembrane region" description="Helical" evidence="2">
    <location>
        <begin position="435"/>
        <end position="456"/>
    </location>
</feature>
<proteinExistence type="predicted"/>
<gene>
    <name evidence="3" type="ORF">GCM10009846_26740</name>
</gene>
<evidence type="ECO:0000313" key="4">
    <source>
        <dbReference type="Proteomes" id="UP001501599"/>
    </source>
</evidence>
<dbReference type="RefSeq" id="WP_344344463.1">
    <property type="nucleotide sequence ID" value="NZ_BAAAQT010000008.1"/>
</dbReference>
<name>A0ABN3AX87_9MICO</name>
<feature type="compositionally biased region" description="Pro residues" evidence="1">
    <location>
        <begin position="1"/>
        <end position="10"/>
    </location>
</feature>
<feature type="transmembrane region" description="Helical" evidence="2">
    <location>
        <begin position="554"/>
        <end position="570"/>
    </location>
</feature>
<feature type="region of interest" description="Disordered" evidence="1">
    <location>
        <begin position="655"/>
        <end position="690"/>
    </location>
</feature>
<sequence>MDARGTPPPSGTQGEPAPWPPRAEPPHRADPPQHPGEPPPSPAYARPAAPAPSVAWPASTPAREAGPPPSPAYGSWPPPQHPTASSTPQPSPAVGQRTTIGRVLRVWWAGRLRRLVPRGVPWTAVALAVVLLAAWLLFADILLTPGVVMTYPGDVPSRAWAHDVVGWVALMTTFGLGFASATMLLQVGRPRWRWASVALTVLSSAVTLGLVTSGPGQAIGWVAGIAGAGLAASTLAVLAALLSRQRVHLAVAAAFALAIQWGLVTWVGAIEPFEWVFLTSWTNLAFPVLVAIGAIAILAVAVYAQQVHARADRIGRRVLLASWVPIAAAAIALAVVALRMGPLSTLFGDVDANLWGIGPPSSWPHALLVGGLVVWLVARSGRRPLRPRGHVLTIVVLSIMAGMAYLSFFVTYLLMRLLSTSPEIGDAVGAALSTNATLLTLLASTLLLLPILLPAFRRTTGRVGAIVALAVAVPLQLWMLASLDLGLPWPRFAASPSQIAAVVLVAVLGLAIWGAVRRRDVVDRHLLLRLALVPVLTMHAGQLLPGVWRDDYEQALVVVLSLAGLLLLGAPRTGTKEGDARAIVAPFAVQMAVLGSVIVARTLGALADDESTTISVLYLTIPVATVLCCRLEDASDAWRLQASTIDLQTMRRARGPVAVGQPASQQPASQPLTAHDAARRAPSPHPGLPT</sequence>
<organism evidence="3 4">
    <name type="scientific">Agrococcus versicolor</name>
    <dbReference type="NCBI Taxonomy" id="501482"/>
    <lineage>
        <taxon>Bacteria</taxon>
        <taxon>Bacillati</taxon>
        <taxon>Actinomycetota</taxon>
        <taxon>Actinomycetes</taxon>
        <taxon>Micrococcales</taxon>
        <taxon>Microbacteriaceae</taxon>
        <taxon>Agrococcus</taxon>
    </lineage>
</organism>
<feature type="transmembrane region" description="Helical" evidence="2">
    <location>
        <begin position="218"/>
        <end position="242"/>
    </location>
</feature>
<feature type="transmembrane region" description="Helical" evidence="2">
    <location>
        <begin position="249"/>
        <end position="269"/>
    </location>
</feature>
<feature type="transmembrane region" description="Helical" evidence="2">
    <location>
        <begin position="612"/>
        <end position="631"/>
    </location>
</feature>
<feature type="transmembrane region" description="Helical" evidence="2">
    <location>
        <begin position="463"/>
        <end position="481"/>
    </location>
</feature>
<protein>
    <submittedName>
        <fullName evidence="3">Uncharacterized protein</fullName>
    </submittedName>
</protein>
<feature type="transmembrane region" description="Helical" evidence="2">
    <location>
        <begin position="526"/>
        <end position="548"/>
    </location>
</feature>
<evidence type="ECO:0000313" key="3">
    <source>
        <dbReference type="EMBL" id="GAA2175730.1"/>
    </source>
</evidence>
<keyword evidence="2" id="KW-0472">Membrane</keyword>
<feature type="region of interest" description="Disordered" evidence="1">
    <location>
        <begin position="1"/>
        <end position="96"/>
    </location>
</feature>
<feature type="transmembrane region" description="Helical" evidence="2">
    <location>
        <begin position="361"/>
        <end position="378"/>
    </location>
</feature>
<feature type="transmembrane region" description="Helical" evidence="2">
    <location>
        <begin position="318"/>
        <end position="341"/>
    </location>
</feature>
<comment type="caution">
    <text evidence="3">The sequence shown here is derived from an EMBL/GenBank/DDBJ whole genome shotgun (WGS) entry which is preliminary data.</text>
</comment>
<keyword evidence="4" id="KW-1185">Reference proteome</keyword>
<dbReference type="EMBL" id="BAAAQT010000008">
    <property type="protein sequence ID" value="GAA2175730.1"/>
    <property type="molecule type" value="Genomic_DNA"/>
</dbReference>
<feature type="compositionally biased region" description="Pro residues" evidence="1">
    <location>
        <begin position="66"/>
        <end position="81"/>
    </location>
</feature>
<feature type="transmembrane region" description="Helical" evidence="2">
    <location>
        <begin position="493"/>
        <end position="514"/>
    </location>
</feature>
<keyword evidence="2" id="KW-1133">Transmembrane helix</keyword>
<evidence type="ECO:0000256" key="1">
    <source>
        <dbReference type="SAM" id="MobiDB-lite"/>
    </source>
</evidence>
<feature type="compositionally biased region" description="Low complexity" evidence="1">
    <location>
        <begin position="656"/>
        <end position="671"/>
    </location>
</feature>
<evidence type="ECO:0000256" key="2">
    <source>
        <dbReference type="SAM" id="Phobius"/>
    </source>
</evidence>
<feature type="transmembrane region" description="Helical" evidence="2">
    <location>
        <begin position="582"/>
        <end position="600"/>
    </location>
</feature>
<dbReference type="Proteomes" id="UP001501599">
    <property type="component" value="Unassembled WGS sequence"/>
</dbReference>